<evidence type="ECO:0000313" key="9">
    <source>
        <dbReference type="EMBL" id="MBE9042500.1"/>
    </source>
</evidence>
<reference evidence="9" key="1">
    <citation type="submission" date="2020-10" db="EMBL/GenBank/DDBJ databases">
        <authorList>
            <person name="Castelo-Branco R."/>
            <person name="Eusebio N."/>
            <person name="Adriana R."/>
            <person name="Vieira A."/>
            <person name="Brugerolle De Fraissinette N."/>
            <person name="Rezende De Castro R."/>
            <person name="Schneider M.P."/>
            <person name="Vasconcelos V."/>
            <person name="Leao P.N."/>
        </authorList>
    </citation>
    <scope>NUCLEOTIDE SEQUENCE</scope>
    <source>
        <strain evidence="9">LEGE 11467</strain>
    </source>
</reference>
<accession>A0A928W3C2</accession>
<dbReference type="Proteomes" id="UP000621799">
    <property type="component" value="Unassembled WGS sequence"/>
</dbReference>
<evidence type="ECO:0000313" key="10">
    <source>
        <dbReference type="Proteomes" id="UP000621799"/>
    </source>
</evidence>
<evidence type="ECO:0000256" key="4">
    <source>
        <dbReference type="ARBA" id="ARBA00022723"/>
    </source>
</evidence>
<dbReference type="PANTHER" id="PTHR33571">
    <property type="entry name" value="SSL8005 PROTEIN"/>
    <property type="match status" value="1"/>
</dbReference>
<evidence type="ECO:0000256" key="6">
    <source>
        <dbReference type="ARBA" id="ARBA00022840"/>
    </source>
</evidence>
<dbReference type="RefSeq" id="WP_264322659.1">
    <property type="nucleotide sequence ID" value="NZ_JADEXN010000370.1"/>
</dbReference>
<evidence type="ECO:0000256" key="2">
    <source>
        <dbReference type="ARBA" id="ARBA00022679"/>
    </source>
</evidence>
<keyword evidence="4" id="KW-0479">Metal-binding</keyword>
<organism evidence="9 10">
    <name type="scientific">Zarconia navalis LEGE 11467</name>
    <dbReference type="NCBI Taxonomy" id="1828826"/>
    <lineage>
        <taxon>Bacteria</taxon>
        <taxon>Bacillati</taxon>
        <taxon>Cyanobacteriota</taxon>
        <taxon>Cyanophyceae</taxon>
        <taxon>Oscillatoriophycideae</taxon>
        <taxon>Oscillatoriales</taxon>
        <taxon>Oscillatoriales incertae sedis</taxon>
        <taxon>Zarconia</taxon>
        <taxon>Zarconia navalis</taxon>
    </lineage>
</organism>
<dbReference type="Pfam" id="PF18765">
    <property type="entry name" value="Polbeta"/>
    <property type="match status" value="1"/>
</dbReference>
<evidence type="ECO:0000256" key="7">
    <source>
        <dbReference type="ARBA" id="ARBA00022842"/>
    </source>
</evidence>
<proteinExistence type="predicted"/>
<name>A0A928W3C2_9CYAN</name>
<dbReference type="SUPFAM" id="SSF81301">
    <property type="entry name" value="Nucleotidyltransferase"/>
    <property type="match status" value="1"/>
</dbReference>
<keyword evidence="5" id="KW-0547">Nucleotide-binding</keyword>
<dbReference type="Gene3D" id="3.30.460.10">
    <property type="entry name" value="Beta Polymerase, domain 2"/>
    <property type="match status" value="1"/>
</dbReference>
<evidence type="ECO:0000259" key="8">
    <source>
        <dbReference type="Pfam" id="PF18765"/>
    </source>
</evidence>
<sequence>MSAEPTAKLPIPIPHDRIAQFCQHNHILKLSLFGSVLRQDFRPESDIDILVEFEPGKTPGFRIITLQEELSELFGGRTVDLRTPNELSRYIRDRILAEASVQYVRN</sequence>
<dbReference type="GO" id="GO:0046872">
    <property type="term" value="F:metal ion binding"/>
    <property type="evidence" value="ECO:0007669"/>
    <property type="project" value="UniProtKB-KW"/>
</dbReference>
<evidence type="ECO:0000256" key="3">
    <source>
        <dbReference type="ARBA" id="ARBA00022695"/>
    </source>
</evidence>
<keyword evidence="7" id="KW-0460">Magnesium</keyword>
<keyword evidence="10" id="KW-1185">Reference proteome</keyword>
<keyword evidence="3" id="KW-0548">Nucleotidyltransferase</keyword>
<keyword evidence="6" id="KW-0067">ATP-binding</keyword>
<evidence type="ECO:0000256" key="1">
    <source>
        <dbReference type="ARBA" id="ARBA00001946"/>
    </source>
</evidence>
<dbReference type="InterPro" id="IPR043519">
    <property type="entry name" value="NT_sf"/>
</dbReference>
<evidence type="ECO:0000256" key="5">
    <source>
        <dbReference type="ARBA" id="ARBA00022741"/>
    </source>
</evidence>
<dbReference type="GO" id="GO:0016779">
    <property type="term" value="F:nucleotidyltransferase activity"/>
    <property type="evidence" value="ECO:0007669"/>
    <property type="project" value="UniProtKB-KW"/>
</dbReference>
<dbReference type="InterPro" id="IPR052038">
    <property type="entry name" value="Type-VII_TA_antitoxin"/>
</dbReference>
<comment type="cofactor">
    <cofactor evidence="1">
        <name>Mg(2+)</name>
        <dbReference type="ChEBI" id="CHEBI:18420"/>
    </cofactor>
</comment>
<gene>
    <name evidence="9" type="ORF">IQ235_17145</name>
</gene>
<dbReference type="EMBL" id="JADEXN010000370">
    <property type="protein sequence ID" value="MBE9042500.1"/>
    <property type="molecule type" value="Genomic_DNA"/>
</dbReference>
<dbReference type="PANTHER" id="PTHR33571:SF12">
    <property type="entry name" value="BSL3053 PROTEIN"/>
    <property type="match status" value="1"/>
</dbReference>
<dbReference type="GO" id="GO:0005524">
    <property type="term" value="F:ATP binding"/>
    <property type="evidence" value="ECO:0007669"/>
    <property type="project" value="UniProtKB-KW"/>
</dbReference>
<dbReference type="InterPro" id="IPR041633">
    <property type="entry name" value="Polbeta"/>
</dbReference>
<dbReference type="AlphaFoldDB" id="A0A928W3C2"/>
<comment type="caution">
    <text evidence="9">The sequence shown here is derived from an EMBL/GenBank/DDBJ whole genome shotgun (WGS) entry which is preliminary data.</text>
</comment>
<protein>
    <submittedName>
        <fullName evidence="9">Nucleotidyltransferase family protein</fullName>
    </submittedName>
</protein>
<keyword evidence="2" id="KW-0808">Transferase</keyword>
<feature type="domain" description="Polymerase beta nucleotidyltransferase" evidence="8">
    <location>
        <begin position="18"/>
        <end position="103"/>
    </location>
</feature>
<dbReference type="CDD" id="cd05403">
    <property type="entry name" value="NT_KNTase_like"/>
    <property type="match status" value="1"/>
</dbReference>